<dbReference type="RefSeq" id="XP_013283942.1">
    <property type="nucleotide sequence ID" value="XM_013428488.1"/>
</dbReference>
<evidence type="ECO:0000256" key="2">
    <source>
        <dbReference type="SAM" id="SignalP"/>
    </source>
</evidence>
<name>A0A0D2H678_9EURO</name>
<feature type="chain" id="PRO_5002243022" evidence="2">
    <location>
        <begin position="22"/>
        <end position="358"/>
    </location>
</feature>
<keyword evidence="2" id="KW-0732">Signal</keyword>
<feature type="region of interest" description="Disordered" evidence="1">
    <location>
        <begin position="338"/>
        <end position="358"/>
    </location>
</feature>
<protein>
    <submittedName>
        <fullName evidence="3">Uncharacterized protein</fullName>
    </submittedName>
</protein>
<keyword evidence="4" id="KW-1185">Reference proteome</keyword>
<dbReference type="VEuPathDB" id="FungiDB:Z517_06749"/>
<reference evidence="3 4" key="1">
    <citation type="submission" date="2015-01" db="EMBL/GenBank/DDBJ databases">
        <title>The Genome Sequence of Fonsecaea pedrosoi CBS 271.37.</title>
        <authorList>
            <consortium name="The Broad Institute Genomics Platform"/>
            <person name="Cuomo C."/>
            <person name="de Hoog S."/>
            <person name="Gorbushina A."/>
            <person name="Stielow B."/>
            <person name="Teixiera M."/>
            <person name="Abouelleil A."/>
            <person name="Chapman S.B."/>
            <person name="Priest M."/>
            <person name="Young S.K."/>
            <person name="Wortman J."/>
            <person name="Nusbaum C."/>
            <person name="Birren B."/>
        </authorList>
    </citation>
    <scope>NUCLEOTIDE SEQUENCE [LARGE SCALE GENOMIC DNA]</scope>
    <source>
        <strain evidence="3 4">CBS 271.37</strain>
    </source>
</reference>
<dbReference type="EMBL" id="KN846972">
    <property type="protein sequence ID" value="KIW80134.1"/>
    <property type="molecule type" value="Genomic_DNA"/>
</dbReference>
<dbReference type="GeneID" id="25306239"/>
<evidence type="ECO:0000313" key="3">
    <source>
        <dbReference type="EMBL" id="KIW80134.1"/>
    </source>
</evidence>
<dbReference type="AlphaFoldDB" id="A0A0D2H678"/>
<organism evidence="3 4">
    <name type="scientific">Fonsecaea pedrosoi CBS 271.37</name>
    <dbReference type="NCBI Taxonomy" id="1442368"/>
    <lineage>
        <taxon>Eukaryota</taxon>
        <taxon>Fungi</taxon>
        <taxon>Dikarya</taxon>
        <taxon>Ascomycota</taxon>
        <taxon>Pezizomycotina</taxon>
        <taxon>Eurotiomycetes</taxon>
        <taxon>Chaetothyriomycetidae</taxon>
        <taxon>Chaetothyriales</taxon>
        <taxon>Herpotrichiellaceae</taxon>
        <taxon>Fonsecaea</taxon>
    </lineage>
</organism>
<accession>A0A0D2H678</accession>
<proteinExistence type="predicted"/>
<feature type="signal peptide" evidence="2">
    <location>
        <begin position="1"/>
        <end position="21"/>
    </location>
</feature>
<evidence type="ECO:0000256" key="1">
    <source>
        <dbReference type="SAM" id="MobiDB-lite"/>
    </source>
</evidence>
<dbReference type="Proteomes" id="UP000053029">
    <property type="component" value="Unassembled WGS sequence"/>
</dbReference>
<dbReference type="OrthoDB" id="4144660at2759"/>
<gene>
    <name evidence="3" type="ORF">Z517_06749</name>
</gene>
<dbReference type="HOGENOM" id="CLU_773956_0_0_1"/>
<sequence>MAIRPLLVMSLHAMATITAVAHPVDTIKSVRARAIAAGPSIDMFKPDNDGAKNIAGVVGDVTGVITGIPMGTGAGAEAAGAMPGDMYGTPADAYDLPEDAYDAYGYPEDVYDEYGYPEDVYDLPADAYDLPADAYDLPDGDVYSTPTNYDEEPSRTSPQYSKMTIGCRAKGCDSVVKVYDLAMPVPTHSCPRDALAALAKWRLFCDRPPKVFNNLIQTEPNCWSRAPSIDRCCGEWVDLDDPKYKDYPSRYIPMEKGFADDTYVASWIPEMGDHGDRRIIKPGWHEYNVKTDKCQFWRPEDELEFAYFINTLPNYGIWDVDETGKIWGQTAWNAEGVSPGSLIPGSDSEMDLSKAVGG</sequence>
<evidence type="ECO:0000313" key="4">
    <source>
        <dbReference type="Proteomes" id="UP000053029"/>
    </source>
</evidence>